<organism evidence="1 2">
    <name type="scientific">Artomyces pyxidatus</name>
    <dbReference type="NCBI Taxonomy" id="48021"/>
    <lineage>
        <taxon>Eukaryota</taxon>
        <taxon>Fungi</taxon>
        <taxon>Dikarya</taxon>
        <taxon>Basidiomycota</taxon>
        <taxon>Agaricomycotina</taxon>
        <taxon>Agaricomycetes</taxon>
        <taxon>Russulales</taxon>
        <taxon>Auriscalpiaceae</taxon>
        <taxon>Artomyces</taxon>
    </lineage>
</organism>
<reference evidence="1" key="2">
    <citation type="journal article" date="2022" name="New Phytol.">
        <title>Evolutionary transition to the ectomycorrhizal habit in the genomes of a hyperdiverse lineage of mushroom-forming fungi.</title>
        <authorList>
            <person name="Looney B."/>
            <person name="Miyauchi S."/>
            <person name="Morin E."/>
            <person name="Drula E."/>
            <person name="Courty P.E."/>
            <person name="Kohler A."/>
            <person name="Kuo A."/>
            <person name="LaButti K."/>
            <person name="Pangilinan J."/>
            <person name="Lipzen A."/>
            <person name="Riley R."/>
            <person name="Andreopoulos W."/>
            <person name="He G."/>
            <person name="Johnson J."/>
            <person name="Nolan M."/>
            <person name="Tritt A."/>
            <person name="Barry K.W."/>
            <person name="Grigoriev I.V."/>
            <person name="Nagy L.G."/>
            <person name="Hibbett D."/>
            <person name="Henrissat B."/>
            <person name="Matheny P.B."/>
            <person name="Labbe J."/>
            <person name="Martin F.M."/>
        </authorList>
    </citation>
    <scope>NUCLEOTIDE SEQUENCE</scope>
    <source>
        <strain evidence="1">HHB10654</strain>
    </source>
</reference>
<comment type="caution">
    <text evidence="1">The sequence shown here is derived from an EMBL/GenBank/DDBJ whole genome shotgun (WGS) entry which is preliminary data.</text>
</comment>
<evidence type="ECO:0000313" key="2">
    <source>
        <dbReference type="Proteomes" id="UP000814140"/>
    </source>
</evidence>
<sequence>MSASPIRLPATFKSLYRLVLRASSASVLHHHAGTRYLRPLWRPVFREAAVVVCKLQNKAMNSLDRQRHEKWLESWDRNMDRTLTFLSTSARSRGLPHRLTRNLSFLNYGFRAWQSERLYKTTSPWDPNPQNSKAGMQLKASRRHNKSDVASEQFDLKSWGALEEVVTMAEGKSGISLGRIEFMKRRA</sequence>
<dbReference type="Proteomes" id="UP000814140">
    <property type="component" value="Unassembled WGS sequence"/>
</dbReference>
<dbReference type="EMBL" id="MU277218">
    <property type="protein sequence ID" value="KAI0060592.1"/>
    <property type="molecule type" value="Genomic_DNA"/>
</dbReference>
<evidence type="ECO:0000313" key="1">
    <source>
        <dbReference type="EMBL" id="KAI0060592.1"/>
    </source>
</evidence>
<accession>A0ACB8SWL1</accession>
<proteinExistence type="predicted"/>
<keyword evidence="2" id="KW-1185">Reference proteome</keyword>
<gene>
    <name evidence="1" type="ORF">BV25DRAFT_1807237</name>
</gene>
<name>A0ACB8SWL1_9AGAM</name>
<reference evidence="1" key="1">
    <citation type="submission" date="2021-03" db="EMBL/GenBank/DDBJ databases">
        <authorList>
            <consortium name="DOE Joint Genome Institute"/>
            <person name="Ahrendt S."/>
            <person name="Looney B.P."/>
            <person name="Miyauchi S."/>
            <person name="Morin E."/>
            <person name="Drula E."/>
            <person name="Courty P.E."/>
            <person name="Chicoki N."/>
            <person name="Fauchery L."/>
            <person name="Kohler A."/>
            <person name="Kuo A."/>
            <person name="Labutti K."/>
            <person name="Pangilinan J."/>
            <person name="Lipzen A."/>
            <person name="Riley R."/>
            <person name="Andreopoulos W."/>
            <person name="He G."/>
            <person name="Johnson J."/>
            <person name="Barry K.W."/>
            <person name="Grigoriev I.V."/>
            <person name="Nagy L."/>
            <person name="Hibbett D."/>
            <person name="Henrissat B."/>
            <person name="Matheny P.B."/>
            <person name="Labbe J."/>
            <person name="Martin F."/>
        </authorList>
    </citation>
    <scope>NUCLEOTIDE SEQUENCE</scope>
    <source>
        <strain evidence="1">HHB10654</strain>
    </source>
</reference>
<protein>
    <submittedName>
        <fullName evidence="1">Uncharacterized protein</fullName>
    </submittedName>
</protein>